<evidence type="ECO:0000313" key="12">
    <source>
        <dbReference type="Proteomes" id="UP000199139"/>
    </source>
</evidence>
<proteinExistence type="inferred from homology"/>
<evidence type="ECO:0000313" key="11">
    <source>
        <dbReference type="EMBL" id="SFT04224.1"/>
    </source>
</evidence>
<evidence type="ECO:0000313" key="13">
    <source>
        <dbReference type="Proteomes" id="UP000321773"/>
    </source>
</evidence>
<feature type="transmembrane region" description="Helical" evidence="9">
    <location>
        <begin position="399"/>
        <end position="419"/>
    </location>
</feature>
<comment type="subcellular location">
    <subcellularLocation>
        <location evidence="1">Cell inner membrane</location>
        <topology evidence="1">Multi-pass membrane protein</topology>
    </subcellularLocation>
</comment>
<keyword evidence="13" id="KW-1185">Reference proteome</keyword>
<feature type="transmembrane region" description="Helical" evidence="9">
    <location>
        <begin position="271"/>
        <end position="290"/>
    </location>
</feature>
<dbReference type="STRING" id="306541.SAMN05421668_13215"/>
<keyword evidence="5 9" id="KW-0812">Transmembrane</keyword>
<dbReference type="GO" id="GO:0005886">
    <property type="term" value="C:plasma membrane"/>
    <property type="evidence" value="ECO:0007669"/>
    <property type="project" value="UniProtKB-SubCell"/>
</dbReference>
<feature type="transmembrane region" description="Helical" evidence="9">
    <location>
        <begin position="41"/>
        <end position="60"/>
    </location>
</feature>
<evidence type="ECO:0000256" key="6">
    <source>
        <dbReference type="ARBA" id="ARBA00022989"/>
    </source>
</evidence>
<protein>
    <submittedName>
        <fullName evidence="10">Membrane protein</fullName>
    </submittedName>
</protein>
<evidence type="ECO:0000256" key="9">
    <source>
        <dbReference type="SAM" id="Phobius"/>
    </source>
</evidence>
<dbReference type="AlphaFoldDB" id="A0A1I6USC8"/>
<dbReference type="PANTHER" id="PTHR30574:SF1">
    <property type="entry name" value="SULPHUR TRANSPORT DOMAIN-CONTAINING PROTEIN"/>
    <property type="match status" value="1"/>
</dbReference>
<feature type="transmembrane region" description="Helical" evidence="9">
    <location>
        <begin position="196"/>
        <end position="218"/>
    </location>
</feature>
<feature type="transmembrane region" description="Helical" evidence="9">
    <location>
        <begin position="81"/>
        <end position="99"/>
    </location>
</feature>
<dbReference type="InterPro" id="IPR007272">
    <property type="entry name" value="Sulf_transp_TsuA/YedE"/>
</dbReference>
<organism evidence="11 12">
    <name type="scientific">Halolactibacillus miurensis</name>
    <dbReference type="NCBI Taxonomy" id="306541"/>
    <lineage>
        <taxon>Bacteria</taxon>
        <taxon>Bacillati</taxon>
        <taxon>Bacillota</taxon>
        <taxon>Bacilli</taxon>
        <taxon>Bacillales</taxon>
        <taxon>Bacillaceae</taxon>
        <taxon>Halolactibacillus</taxon>
    </lineage>
</organism>
<dbReference type="Proteomes" id="UP000199139">
    <property type="component" value="Unassembled WGS sequence"/>
</dbReference>
<feature type="transmembrane region" description="Helical" evidence="9">
    <location>
        <begin position="329"/>
        <end position="350"/>
    </location>
</feature>
<evidence type="ECO:0000256" key="5">
    <source>
        <dbReference type="ARBA" id="ARBA00022692"/>
    </source>
</evidence>
<feature type="transmembrane region" description="Helical" evidence="9">
    <location>
        <begin position="111"/>
        <end position="137"/>
    </location>
</feature>
<dbReference type="RefSeq" id="WP_231631556.1">
    <property type="nucleotide sequence ID" value="NZ_BJWJ01000037.1"/>
</dbReference>
<keyword evidence="6 9" id="KW-1133">Transmembrane helix</keyword>
<gene>
    <name evidence="10" type="ORF">HMI01_24990</name>
    <name evidence="11" type="ORF">SAMN05421668_13215</name>
</gene>
<accession>A0A1I6USC8</accession>
<name>A0A1I6USC8_9BACI</name>
<keyword evidence="2" id="KW-0813">Transport</keyword>
<dbReference type="Pfam" id="PF04143">
    <property type="entry name" value="Sulf_transp"/>
    <property type="match status" value="1"/>
</dbReference>
<comment type="similarity">
    <text evidence="8">Belongs to the TsuA/YedE (TC 9.B.102) family.</text>
</comment>
<reference evidence="11 12" key="1">
    <citation type="submission" date="2016-10" db="EMBL/GenBank/DDBJ databases">
        <authorList>
            <person name="de Groot N.N."/>
        </authorList>
    </citation>
    <scope>NUCLEOTIDE SEQUENCE [LARGE SCALE GENOMIC DNA]</scope>
    <source>
        <strain evidence="11 12">DSM 17074</strain>
    </source>
</reference>
<keyword evidence="7 9" id="KW-0472">Membrane</keyword>
<evidence type="ECO:0000256" key="4">
    <source>
        <dbReference type="ARBA" id="ARBA00022519"/>
    </source>
</evidence>
<feature type="transmembrane region" description="Helical" evidence="9">
    <location>
        <begin position="12"/>
        <end position="35"/>
    </location>
</feature>
<evidence type="ECO:0000256" key="3">
    <source>
        <dbReference type="ARBA" id="ARBA00022475"/>
    </source>
</evidence>
<feature type="transmembrane region" description="Helical" evidence="9">
    <location>
        <begin position="370"/>
        <end position="387"/>
    </location>
</feature>
<dbReference type="PANTHER" id="PTHR30574">
    <property type="entry name" value="INNER MEMBRANE PROTEIN YEDE"/>
    <property type="match status" value="1"/>
</dbReference>
<sequence length="429" mass="47426">MSMSKTQVKTASVSHMQPVFGFIFLAVVILWGANFLETEMLFFRLLVGLGLGYALSRAYTGFAGSVNRAYTTGSTKLLRTLMFMFFISTLVTTAFLLNGDPTTFGLWINPINLGLIAGAILFGFGMSFSACCASGVLTDLVTALPRAFVTLIFFGMGVFLGFPIQRNSEFVTTTWFNSATFESGVFLPDLFKWDGLNGFIGALVLTAIFCGIVVFLSFKYERYRKQNKTYSGHFVEAQQDQPNTFDTKDYSLFSSETYHRLFVRPWTLKQGAVVITLIFALLMGVTKSGWGASTPYGFWFGKFLMLFGFSPEALATFTSGAPEHYSAPFFSHPVNTQNVGIMLGTIFFLLTANKFKQTFMSEMHLTKRELILFALGGLAMGFGTRLANGCNVGALYTPIAQFSLSGWIFLIFMVVGGIVGNKFAKAWFK</sequence>
<keyword evidence="4" id="KW-0997">Cell inner membrane</keyword>
<dbReference type="Proteomes" id="UP000321773">
    <property type="component" value="Unassembled WGS sequence"/>
</dbReference>
<dbReference type="EMBL" id="FPAI01000032">
    <property type="protein sequence ID" value="SFT04224.1"/>
    <property type="molecule type" value="Genomic_DNA"/>
</dbReference>
<feature type="transmembrane region" description="Helical" evidence="9">
    <location>
        <begin position="144"/>
        <end position="164"/>
    </location>
</feature>
<evidence type="ECO:0000256" key="8">
    <source>
        <dbReference type="ARBA" id="ARBA00035655"/>
    </source>
</evidence>
<evidence type="ECO:0000256" key="7">
    <source>
        <dbReference type="ARBA" id="ARBA00023136"/>
    </source>
</evidence>
<evidence type="ECO:0000256" key="1">
    <source>
        <dbReference type="ARBA" id="ARBA00004429"/>
    </source>
</evidence>
<evidence type="ECO:0000256" key="2">
    <source>
        <dbReference type="ARBA" id="ARBA00022448"/>
    </source>
</evidence>
<dbReference type="EMBL" id="BJWJ01000037">
    <property type="protein sequence ID" value="GEM05511.1"/>
    <property type="molecule type" value="Genomic_DNA"/>
</dbReference>
<evidence type="ECO:0000313" key="10">
    <source>
        <dbReference type="EMBL" id="GEM05511.1"/>
    </source>
</evidence>
<keyword evidence="3" id="KW-1003">Cell membrane</keyword>
<reference evidence="10 13" key="2">
    <citation type="submission" date="2019-07" db="EMBL/GenBank/DDBJ databases">
        <title>Whole genome shotgun sequence of Halolactibacillus miurensis NBRC 100873.</title>
        <authorList>
            <person name="Hosoyama A."/>
            <person name="Uohara A."/>
            <person name="Ohji S."/>
            <person name="Ichikawa N."/>
        </authorList>
    </citation>
    <scope>NUCLEOTIDE SEQUENCE [LARGE SCALE GENOMIC DNA]</scope>
    <source>
        <strain evidence="10 13">NBRC 100873</strain>
    </source>
</reference>